<evidence type="ECO:0000256" key="2">
    <source>
        <dbReference type="ARBA" id="ARBA00022679"/>
    </source>
</evidence>
<feature type="binding site" evidence="5">
    <location>
        <position position="199"/>
    </location>
    <ligand>
        <name>S-adenosyl-L-methionine</name>
        <dbReference type="ChEBI" id="CHEBI:59789"/>
    </ligand>
</feature>
<gene>
    <name evidence="5 9" type="primary">prmC</name>
    <name evidence="9" type="ORF">SPDO_31920</name>
</gene>
<dbReference type="GO" id="GO:0032259">
    <property type="term" value="P:methylation"/>
    <property type="evidence" value="ECO:0007669"/>
    <property type="project" value="UniProtKB-KW"/>
</dbReference>
<reference evidence="9 10" key="1">
    <citation type="submission" date="2017-03" db="EMBL/GenBank/DDBJ databases">
        <title>Genome sequence of Sphingomonas dokdonensis DSM 21029.</title>
        <authorList>
            <person name="Poehlein A."/>
            <person name="Wuebbeler J.H."/>
            <person name="Steinbuechel A."/>
            <person name="Daniel R."/>
        </authorList>
    </citation>
    <scope>NUCLEOTIDE SEQUENCE [LARGE SCALE GENOMIC DNA]</scope>
    <source>
        <strain evidence="9 10">DSM 21029</strain>
    </source>
</reference>
<sequence>MPRTAAKRGQARPVGSMSPSDDAALPRPHAVAPDARTALTAAAARLTTSDTPRLDAELLLAHALGISRERLLLSLADQPVPATFDALVERRARYEPVAYITGTRAFWTIDLHVAPGVLIPRPDSETLIEAAVDHFAGTPGPRTILDLGTGSGALLLAALDQWPAATGVGIDASPDALAIARANAERVAPGRARIVAGGWEGTGAAFDLILCNPPYIPANTQLMADVSQHEPASALFAGADGLDDYRRIAPLLAAQIAPGGVACVEIGAEQREAAGALFAAQGLSVTCRADLAGRDRCLVVTP</sequence>
<dbReference type="InterPro" id="IPR007848">
    <property type="entry name" value="Small_mtfrase_dom"/>
</dbReference>
<dbReference type="Pfam" id="PF05175">
    <property type="entry name" value="MTS"/>
    <property type="match status" value="1"/>
</dbReference>
<dbReference type="InterPro" id="IPR019874">
    <property type="entry name" value="RF_methyltr_PrmC"/>
</dbReference>
<feature type="region of interest" description="Disordered" evidence="6">
    <location>
        <begin position="1"/>
        <end position="28"/>
    </location>
</feature>
<evidence type="ECO:0000256" key="6">
    <source>
        <dbReference type="SAM" id="MobiDB-lite"/>
    </source>
</evidence>
<evidence type="ECO:0000259" key="8">
    <source>
        <dbReference type="Pfam" id="PF17827"/>
    </source>
</evidence>
<evidence type="ECO:0000313" key="9">
    <source>
        <dbReference type="EMBL" id="OWK27604.1"/>
    </source>
</evidence>
<dbReference type="SUPFAM" id="SSF53335">
    <property type="entry name" value="S-adenosyl-L-methionine-dependent methyltransferases"/>
    <property type="match status" value="1"/>
</dbReference>
<keyword evidence="2 5" id="KW-0808">Transferase</keyword>
<feature type="domain" description="Release factor glutamine methyltransferase N-terminal" evidence="8">
    <location>
        <begin position="38"/>
        <end position="102"/>
    </location>
</feature>
<dbReference type="PANTHER" id="PTHR18895">
    <property type="entry name" value="HEMK METHYLTRANSFERASE"/>
    <property type="match status" value="1"/>
</dbReference>
<keyword evidence="1 5" id="KW-0489">Methyltransferase</keyword>
<dbReference type="Proteomes" id="UP000197290">
    <property type="component" value="Unassembled WGS sequence"/>
</dbReference>
<evidence type="ECO:0000256" key="5">
    <source>
        <dbReference type="HAMAP-Rule" id="MF_02126"/>
    </source>
</evidence>
<feature type="binding site" evidence="5">
    <location>
        <position position="171"/>
    </location>
    <ligand>
        <name>S-adenosyl-L-methionine</name>
        <dbReference type="ChEBI" id="CHEBI:59789"/>
    </ligand>
</feature>
<feature type="compositionally biased region" description="Basic residues" evidence="6">
    <location>
        <begin position="1"/>
        <end position="10"/>
    </location>
</feature>
<proteinExistence type="inferred from homology"/>
<evidence type="ECO:0000256" key="4">
    <source>
        <dbReference type="ARBA" id="ARBA00048391"/>
    </source>
</evidence>
<dbReference type="HAMAP" id="MF_02126">
    <property type="entry name" value="RF_methyltr_PrmC"/>
    <property type="match status" value="1"/>
</dbReference>
<comment type="similarity">
    <text evidence="5">Belongs to the protein N5-glutamine methyltransferase family. PrmC subfamily.</text>
</comment>
<dbReference type="EMBL" id="NBBI01000012">
    <property type="protein sequence ID" value="OWK27604.1"/>
    <property type="molecule type" value="Genomic_DNA"/>
</dbReference>
<dbReference type="InterPro" id="IPR002052">
    <property type="entry name" value="DNA_methylase_N6_adenine_CS"/>
</dbReference>
<feature type="binding site" evidence="5">
    <location>
        <begin position="212"/>
        <end position="215"/>
    </location>
    <ligand>
        <name>substrate</name>
    </ligand>
</feature>
<accession>A0A245ZD21</accession>
<dbReference type="Gene3D" id="3.40.50.150">
    <property type="entry name" value="Vaccinia Virus protein VP39"/>
    <property type="match status" value="1"/>
</dbReference>
<comment type="function">
    <text evidence="5">Methylates the class 1 translation termination release factors RF1/PrfA and RF2/PrfB on the glutamine residue of the universally conserved GGQ motif.</text>
</comment>
<dbReference type="NCBIfam" id="TIGR03534">
    <property type="entry name" value="RF_mod_PrmC"/>
    <property type="match status" value="1"/>
</dbReference>
<dbReference type="EC" id="2.1.1.297" evidence="5"/>
<name>A0A245ZD21_9SPHN</name>
<dbReference type="Gene3D" id="1.10.8.10">
    <property type="entry name" value="DNA helicase RuvA subunit, C-terminal domain"/>
    <property type="match status" value="1"/>
</dbReference>
<keyword evidence="3 5" id="KW-0949">S-adenosyl-L-methionine</keyword>
<feature type="binding site" evidence="5">
    <location>
        <begin position="148"/>
        <end position="152"/>
    </location>
    <ligand>
        <name>S-adenosyl-L-methionine</name>
        <dbReference type="ChEBI" id="CHEBI:59789"/>
    </ligand>
</feature>
<feature type="domain" description="Methyltransferase small" evidence="7">
    <location>
        <begin position="141"/>
        <end position="216"/>
    </location>
</feature>
<dbReference type="Pfam" id="PF17827">
    <property type="entry name" value="PrmC_N"/>
    <property type="match status" value="1"/>
</dbReference>
<protein>
    <recommendedName>
        <fullName evidence="5">Release factor glutamine methyltransferase</fullName>
        <shortName evidence="5">RF MTase</shortName>
        <ecNumber evidence="5">2.1.1.297</ecNumber>
    </recommendedName>
    <alternativeName>
        <fullName evidence="5">N5-glutamine methyltransferase PrmC</fullName>
    </alternativeName>
    <alternativeName>
        <fullName evidence="5">Protein-(glutamine-N5) MTase PrmC</fullName>
    </alternativeName>
    <alternativeName>
        <fullName evidence="5">Protein-glutamine N-methyltransferase PrmC</fullName>
    </alternativeName>
</protein>
<dbReference type="GO" id="GO:0102559">
    <property type="term" value="F:peptide chain release factor N(5)-glutamine methyltransferase activity"/>
    <property type="evidence" value="ECO:0007669"/>
    <property type="project" value="UniProtKB-EC"/>
</dbReference>
<organism evidence="9 10">
    <name type="scientific">Sphingomonas dokdonensis</name>
    <dbReference type="NCBI Taxonomy" id="344880"/>
    <lineage>
        <taxon>Bacteria</taxon>
        <taxon>Pseudomonadati</taxon>
        <taxon>Pseudomonadota</taxon>
        <taxon>Alphaproteobacteria</taxon>
        <taxon>Sphingomonadales</taxon>
        <taxon>Sphingomonadaceae</taxon>
        <taxon>Sphingomonas</taxon>
    </lineage>
</organism>
<dbReference type="InterPro" id="IPR004556">
    <property type="entry name" value="HemK-like"/>
</dbReference>
<dbReference type="PROSITE" id="PS00092">
    <property type="entry name" value="N6_MTASE"/>
    <property type="match status" value="1"/>
</dbReference>
<dbReference type="InterPro" id="IPR050320">
    <property type="entry name" value="N5-glutamine_MTase"/>
</dbReference>
<dbReference type="InterPro" id="IPR029063">
    <property type="entry name" value="SAM-dependent_MTases_sf"/>
</dbReference>
<dbReference type="PANTHER" id="PTHR18895:SF74">
    <property type="entry name" value="MTRF1L RELEASE FACTOR GLUTAMINE METHYLTRANSFERASE"/>
    <property type="match status" value="1"/>
</dbReference>
<dbReference type="AlphaFoldDB" id="A0A245ZD21"/>
<evidence type="ECO:0000256" key="3">
    <source>
        <dbReference type="ARBA" id="ARBA00022691"/>
    </source>
</evidence>
<dbReference type="GO" id="GO:0003676">
    <property type="term" value="F:nucleic acid binding"/>
    <property type="evidence" value="ECO:0007669"/>
    <property type="project" value="InterPro"/>
</dbReference>
<keyword evidence="10" id="KW-1185">Reference proteome</keyword>
<dbReference type="InterPro" id="IPR040758">
    <property type="entry name" value="PrmC_N"/>
</dbReference>
<feature type="binding site" evidence="5">
    <location>
        <position position="212"/>
    </location>
    <ligand>
        <name>S-adenosyl-L-methionine</name>
        <dbReference type="ChEBI" id="CHEBI:59789"/>
    </ligand>
</feature>
<comment type="catalytic activity">
    <reaction evidence="4 5">
        <text>L-glutaminyl-[peptide chain release factor] + S-adenosyl-L-methionine = N(5)-methyl-L-glutaminyl-[peptide chain release factor] + S-adenosyl-L-homocysteine + H(+)</text>
        <dbReference type="Rhea" id="RHEA:42896"/>
        <dbReference type="Rhea" id="RHEA-COMP:10271"/>
        <dbReference type="Rhea" id="RHEA-COMP:10272"/>
        <dbReference type="ChEBI" id="CHEBI:15378"/>
        <dbReference type="ChEBI" id="CHEBI:30011"/>
        <dbReference type="ChEBI" id="CHEBI:57856"/>
        <dbReference type="ChEBI" id="CHEBI:59789"/>
        <dbReference type="ChEBI" id="CHEBI:61891"/>
        <dbReference type="EC" id="2.1.1.297"/>
    </reaction>
</comment>
<dbReference type="CDD" id="cd02440">
    <property type="entry name" value="AdoMet_MTases"/>
    <property type="match status" value="1"/>
</dbReference>
<evidence type="ECO:0000256" key="1">
    <source>
        <dbReference type="ARBA" id="ARBA00022603"/>
    </source>
</evidence>
<comment type="caution">
    <text evidence="9">The sequence shown here is derived from an EMBL/GenBank/DDBJ whole genome shotgun (WGS) entry which is preliminary data.</text>
</comment>
<evidence type="ECO:0000259" key="7">
    <source>
        <dbReference type="Pfam" id="PF05175"/>
    </source>
</evidence>
<dbReference type="NCBIfam" id="TIGR00536">
    <property type="entry name" value="hemK_fam"/>
    <property type="match status" value="1"/>
</dbReference>
<evidence type="ECO:0000313" key="10">
    <source>
        <dbReference type="Proteomes" id="UP000197290"/>
    </source>
</evidence>